<dbReference type="SUPFAM" id="SSF56176">
    <property type="entry name" value="FAD-binding/transporter-associated domain-like"/>
    <property type="match status" value="1"/>
</dbReference>
<evidence type="ECO:0000313" key="12">
    <source>
        <dbReference type="EMBL" id="GAA5096047.1"/>
    </source>
</evidence>
<evidence type="ECO:0000256" key="8">
    <source>
        <dbReference type="ARBA" id="ARBA00023136"/>
    </source>
</evidence>
<feature type="domain" description="CBS" evidence="11">
    <location>
        <begin position="372"/>
        <end position="429"/>
    </location>
</feature>
<name>A0ABP9MLP7_9GAMM</name>
<dbReference type="PROSITE" id="PS51371">
    <property type="entry name" value="CBS"/>
    <property type="match status" value="2"/>
</dbReference>
<feature type="transmembrane region" description="Helical" evidence="10">
    <location>
        <begin position="186"/>
        <end position="203"/>
    </location>
</feature>
<dbReference type="InterPro" id="IPR005170">
    <property type="entry name" value="Transptr-assoc_dom"/>
</dbReference>
<comment type="similarity">
    <text evidence="2">Belongs to the UPF0053 family.</text>
</comment>
<evidence type="ECO:0000256" key="9">
    <source>
        <dbReference type="PROSITE-ProRule" id="PRU00703"/>
    </source>
</evidence>
<dbReference type="InterPro" id="IPR036318">
    <property type="entry name" value="FAD-bd_PCMH-like_sf"/>
</dbReference>
<proteinExistence type="inferred from homology"/>
<evidence type="ECO:0000256" key="3">
    <source>
        <dbReference type="ARBA" id="ARBA00022475"/>
    </source>
</evidence>
<dbReference type="Pfam" id="PF00571">
    <property type="entry name" value="CBS"/>
    <property type="match status" value="1"/>
</dbReference>
<dbReference type="SMART" id="SM01091">
    <property type="entry name" value="CorC_HlyC"/>
    <property type="match status" value="1"/>
</dbReference>
<evidence type="ECO:0000256" key="4">
    <source>
        <dbReference type="ARBA" id="ARBA00022692"/>
    </source>
</evidence>
<dbReference type="InterPro" id="IPR005496">
    <property type="entry name" value="Integral_membrane_TerC"/>
</dbReference>
<evidence type="ECO:0000256" key="2">
    <source>
        <dbReference type="ARBA" id="ARBA00006337"/>
    </source>
</evidence>
<reference evidence="13" key="1">
    <citation type="journal article" date="2019" name="Int. J. Syst. Evol. Microbiol.">
        <title>The Global Catalogue of Microorganisms (GCM) 10K type strain sequencing project: providing services to taxonomists for standard genome sequencing and annotation.</title>
        <authorList>
            <consortium name="The Broad Institute Genomics Platform"/>
            <consortium name="The Broad Institute Genome Sequencing Center for Infectious Disease"/>
            <person name="Wu L."/>
            <person name="Ma J."/>
        </authorList>
    </citation>
    <scope>NUCLEOTIDE SEQUENCE [LARGE SCALE GENOMIC DNA]</scope>
    <source>
        <strain evidence="13">JCM 18424</strain>
    </source>
</reference>
<evidence type="ECO:0000259" key="11">
    <source>
        <dbReference type="PROSITE" id="PS51371"/>
    </source>
</evidence>
<dbReference type="EMBL" id="BAABKE010000002">
    <property type="protein sequence ID" value="GAA5096047.1"/>
    <property type="molecule type" value="Genomic_DNA"/>
</dbReference>
<dbReference type="PANTHER" id="PTHR22777">
    <property type="entry name" value="HEMOLYSIN-RELATED"/>
    <property type="match status" value="1"/>
</dbReference>
<keyword evidence="13" id="KW-1185">Reference proteome</keyword>
<gene>
    <name evidence="12" type="ORF">GCM10023338_06000</name>
</gene>
<evidence type="ECO:0000256" key="6">
    <source>
        <dbReference type="ARBA" id="ARBA00022989"/>
    </source>
</evidence>
<sequence>MEVLLDPSIWVSLIILIVLEIVLGIDNLIFIAILSNKLPPRQRNHARITGLSLALVMRIGLLSVMTWMITLTNPIFTDPIFQHSFSVRDLIMIFGGFFLLQKATKELHERIEGGVIIEGKSKGYAKFWPIVLQIIVLDAVFSFDAVITATSIAKHLWVMITAVTISMGLMLFAARPLTEFVNRHPTIVVLCLSFLLMIGLSLIMEGFGVEVPKGYIYAAIGFSVFIELINQLINRNILKRESKYSRRERAANLVLKMLGTNDKSEEHEEEEAEDNPIDAELEELFGEDERNMVSGVLTLGDRVIRSIMTPRNDISWINIHSSKEEILAQVKEIPHNYFPVCDGSLDEVIGVARAKDIISDLMTTGELDRETTIKQAIYSHRSTTVLKMMDIFRHTSGHMVIVTDDFGSIHGVITLLDIIEAIAGEFPDEDEKASIEEVGENEWIVAGSCDLHLVEQTLGVRGLVDEEDDYSSLGGLLVDIFDKVPSIGDSLELQGYQFTAREVDDRRILSVHVTKPKMEML</sequence>
<feature type="transmembrane region" description="Helical" evidence="10">
    <location>
        <begin position="155"/>
        <end position="174"/>
    </location>
</feature>
<keyword evidence="6 10" id="KW-1133">Transmembrane helix</keyword>
<keyword evidence="5" id="KW-0677">Repeat</keyword>
<dbReference type="InterPro" id="IPR016169">
    <property type="entry name" value="FAD-bd_PCMH_sub2"/>
</dbReference>
<feature type="domain" description="CBS" evidence="11">
    <location>
        <begin position="308"/>
        <end position="369"/>
    </location>
</feature>
<dbReference type="Pfam" id="PF03471">
    <property type="entry name" value="CorC_HlyC"/>
    <property type="match status" value="1"/>
</dbReference>
<dbReference type="Proteomes" id="UP001500631">
    <property type="component" value="Unassembled WGS sequence"/>
</dbReference>
<evidence type="ECO:0000256" key="1">
    <source>
        <dbReference type="ARBA" id="ARBA00004651"/>
    </source>
</evidence>
<dbReference type="Gene3D" id="3.30.465.10">
    <property type="match status" value="1"/>
</dbReference>
<dbReference type="InterPro" id="IPR000644">
    <property type="entry name" value="CBS_dom"/>
</dbReference>
<dbReference type="Pfam" id="PF03741">
    <property type="entry name" value="TerC"/>
    <property type="match status" value="1"/>
</dbReference>
<comment type="subcellular location">
    <subcellularLocation>
        <location evidence="1">Cell membrane</location>
        <topology evidence="1">Multi-pass membrane protein</topology>
    </subcellularLocation>
</comment>
<feature type="transmembrane region" description="Helical" evidence="10">
    <location>
        <begin position="215"/>
        <end position="233"/>
    </location>
</feature>
<dbReference type="Gene3D" id="3.10.580.10">
    <property type="entry name" value="CBS-domain"/>
    <property type="match status" value="1"/>
</dbReference>
<dbReference type="CDD" id="cd04590">
    <property type="entry name" value="CBS_pair_CorC_HlyC_assoc"/>
    <property type="match status" value="1"/>
</dbReference>
<dbReference type="SUPFAM" id="SSF54631">
    <property type="entry name" value="CBS-domain pair"/>
    <property type="match status" value="1"/>
</dbReference>
<organism evidence="12 13">
    <name type="scientific">Wohlfahrtiimonas larvae</name>
    <dbReference type="NCBI Taxonomy" id="1157986"/>
    <lineage>
        <taxon>Bacteria</taxon>
        <taxon>Pseudomonadati</taxon>
        <taxon>Pseudomonadota</taxon>
        <taxon>Gammaproteobacteria</taxon>
        <taxon>Cardiobacteriales</taxon>
        <taxon>Ignatzschineriaceae</taxon>
        <taxon>Wohlfahrtiimonas</taxon>
    </lineage>
</organism>
<evidence type="ECO:0000256" key="5">
    <source>
        <dbReference type="ARBA" id="ARBA00022737"/>
    </source>
</evidence>
<keyword evidence="3" id="KW-1003">Cell membrane</keyword>
<keyword evidence="4 10" id="KW-0812">Transmembrane</keyword>
<evidence type="ECO:0000256" key="10">
    <source>
        <dbReference type="SAM" id="Phobius"/>
    </source>
</evidence>
<protein>
    <submittedName>
        <fullName evidence="12">TerC family protein</fullName>
    </submittedName>
</protein>
<evidence type="ECO:0000256" key="7">
    <source>
        <dbReference type="ARBA" id="ARBA00023122"/>
    </source>
</evidence>
<feature type="transmembrane region" description="Helical" evidence="10">
    <location>
        <begin position="46"/>
        <end position="68"/>
    </location>
</feature>
<dbReference type="InterPro" id="IPR044751">
    <property type="entry name" value="Ion_transp-like_CBS"/>
</dbReference>
<evidence type="ECO:0000313" key="13">
    <source>
        <dbReference type="Proteomes" id="UP001500631"/>
    </source>
</evidence>
<keyword evidence="7 9" id="KW-0129">CBS domain</keyword>
<feature type="transmembrane region" description="Helical" evidence="10">
    <location>
        <begin position="12"/>
        <end position="34"/>
    </location>
</feature>
<keyword evidence="8 10" id="KW-0472">Membrane</keyword>
<dbReference type="PANTHER" id="PTHR22777:SF15">
    <property type="entry name" value="UPF0053 INNER MEMBRANE PROTEIN YOAE"/>
    <property type="match status" value="1"/>
</dbReference>
<accession>A0ABP9MLP7</accession>
<feature type="transmembrane region" description="Helical" evidence="10">
    <location>
        <begin position="127"/>
        <end position="149"/>
    </location>
</feature>
<dbReference type="InterPro" id="IPR046342">
    <property type="entry name" value="CBS_dom_sf"/>
</dbReference>
<feature type="transmembrane region" description="Helical" evidence="10">
    <location>
        <begin position="80"/>
        <end position="100"/>
    </location>
</feature>
<comment type="caution">
    <text evidence="12">The sequence shown here is derived from an EMBL/GenBank/DDBJ whole genome shotgun (WGS) entry which is preliminary data.</text>
</comment>
<dbReference type="RefSeq" id="WP_077924710.1">
    <property type="nucleotide sequence ID" value="NZ_BAABKE010000002.1"/>
</dbReference>